<evidence type="ECO:0000313" key="13">
    <source>
        <dbReference type="EMBL" id="CEQ39525.1"/>
    </source>
</evidence>
<evidence type="ECO:0000256" key="9">
    <source>
        <dbReference type="ARBA" id="ARBA00030854"/>
    </source>
</evidence>
<dbReference type="EC" id="3.5.4.16" evidence="3"/>
<protein>
    <recommendedName>
        <fullName evidence="4">GTP cyclohydrolase 1</fullName>
        <ecNumber evidence="3">3.5.4.16</ecNumber>
    </recommendedName>
    <alternativeName>
        <fullName evidence="9">GTP cyclohydrolase I</fullName>
    </alternativeName>
</protein>
<feature type="domain" description="GTP cyclohydrolase I" evidence="12">
    <location>
        <begin position="151"/>
        <end position="348"/>
    </location>
</feature>
<evidence type="ECO:0000313" key="14">
    <source>
        <dbReference type="Proteomes" id="UP000243876"/>
    </source>
</evidence>
<gene>
    <name evidence="13" type="primary">SPOSA6832_01061</name>
</gene>
<dbReference type="GO" id="GO:0008270">
    <property type="term" value="F:zinc ion binding"/>
    <property type="evidence" value="ECO:0007669"/>
    <property type="project" value="TreeGrafter"/>
</dbReference>
<evidence type="ECO:0000256" key="1">
    <source>
        <dbReference type="ARBA" id="ARBA00005080"/>
    </source>
</evidence>
<name>A0A0D6EIT7_SPOSA</name>
<evidence type="ECO:0000256" key="6">
    <source>
        <dbReference type="ARBA" id="ARBA00022801"/>
    </source>
</evidence>
<dbReference type="PROSITE" id="PS00860">
    <property type="entry name" value="GTP_CYCLOHYDROL_1_2"/>
    <property type="match status" value="1"/>
</dbReference>
<dbReference type="PROSITE" id="PS00859">
    <property type="entry name" value="GTP_CYCLOHYDROL_1_1"/>
    <property type="match status" value="1"/>
</dbReference>
<comment type="similarity">
    <text evidence="2">Belongs to the GTP cyclohydrolase I family.</text>
</comment>
<dbReference type="SUPFAM" id="SSF55620">
    <property type="entry name" value="Tetrahydrobiopterin biosynthesis enzymes-like"/>
    <property type="match status" value="1"/>
</dbReference>
<dbReference type="Gene3D" id="1.10.286.10">
    <property type="match status" value="1"/>
</dbReference>
<keyword evidence="6" id="KW-0378">Hydrolase</keyword>
<dbReference type="InterPro" id="IPR018234">
    <property type="entry name" value="GTP_CycHdrlase_I_CS"/>
</dbReference>
<dbReference type="OrthoDB" id="4966at2759"/>
<dbReference type="InterPro" id="IPR020602">
    <property type="entry name" value="GTP_CycHdrlase_I_dom"/>
</dbReference>
<comment type="function">
    <text evidence="10">GTP cyclohydrolase 1 is the first enzyme in the biosynthetic pathway leading to folic acid.</text>
</comment>
<dbReference type="Proteomes" id="UP000243876">
    <property type="component" value="Unassembled WGS sequence"/>
</dbReference>
<dbReference type="EMBL" id="CENE01000003">
    <property type="protein sequence ID" value="CEQ39525.1"/>
    <property type="molecule type" value="Genomic_DNA"/>
</dbReference>
<dbReference type="NCBIfam" id="TIGR00063">
    <property type="entry name" value="folE"/>
    <property type="match status" value="1"/>
</dbReference>
<evidence type="ECO:0000259" key="12">
    <source>
        <dbReference type="Pfam" id="PF01227"/>
    </source>
</evidence>
<dbReference type="GO" id="GO:0046654">
    <property type="term" value="P:tetrahydrofolate biosynthetic process"/>
    <property type="evidence" value="ECO:0007669"/>
    <property type="project" value="InterPro"/>
</dbReference>
<dbReference type="GO" id="GO:0046656">
    <property type="term" value="P:folic acid biosynthetic process"/>
    <property type="evidence" value="ECO:0007669"/>
    <property type="project" value="UniProtKB-KW"/>
</dbReference>
<dbReference type="PANTHER" id="PTHR11109:SF7">
    <property type="entry name" value="GTP CYCLOHYDROLASE 1"/>
    <property type="match status" value="1"/>
</dbReference>
<evidence type="ECO:0000256" key="2">
    <source>
        <dbReference type="ARBA" id="ARBA00008085"/>
    </source>
</evidence>
<feature type="region of interest" description="Disordered" evidence="11">
    <location>
        <begin position="1"/>
        <end position="76"/>
    </location>
</feature>
<dbReference type="NCBIfam" id="NF006825">
    <property type="entry name" value="PRK09347.1-2"/>
    <property type="match status" value="1"/>
</dbReference>
<dbReference type="Pfam" id="PF01227">
    <property type="entry name" value="GTP_cyclohydroI"/>
    <property type="match status" value="1"/>
</dbReference>
<dbReference type="InterPro" id="IPR043133">
    <property type="entry name" value="GTP-CH-I_C/QueF"/>
</dbReference>
<dbReference type="GO" id="GO:0006729">
    <property type="term" value="P:tetrahydrobiopterin biosynthetic process"/>
    <property type="evidence" value="ECO:0007669"/>
    <property type="project" value="TreeGrafter"/>
</dbReference>
<dbReference type="FunFam" id="3.30.1130.10:FF:000012">
    <property type="entry name" value="GTP cyclohydrolase 1"/>
    <property type="match status" value="1"/>
</dbReference>
<evidence type="ECO:0000256" key="8">
    <source>
        <dbReference type="ARBA" id="ARBA00023134"/>
    </source>
</evidence>
<dbReference type="InterPro" id="IPR001474">
    <property type="entry name" value="GTP_CycHdrlase_I"/>
</dbReference>
<evidence type="ECO:0000256" key="10">
    <source>
        <dbReference type="ARBA" id="ARBA00055676"/>
    </source>
</evidence>
<keyword evidence="14" id="KW-1185">Reference proteome</keyword>
<proteinExistence type="inferred from homology"/>
<keyword evidence="8" id="KW-0342">GTP-binding</keyword>
<dbReference type="FunFam" id="1.10.286.10:FF:000003">
    <property type="entry name" value="GTP cyclohydrolase 1"/>
    <property type="match status" value="1"/>
</dbReference>
<feature type="compositionally biased region" description="Polar residues" evidence="11">
    <location>
        <begin position="1"/>
        <end position="19"/>
    </location>
</feature>
<dbReference type="InterPro" id="IPR043134">
    <property type="entry name" value="GTP-CH-I_N"/>
</dbReference>
<dbReference type="AlphaFoldDB" id="A0A0D6EIT7"/>
<dbReference type="GO" id="GO:0005525">
    <property type="term" value="F:GTP binding"/>
    <property type="evidence" value="ECO:0007669"/>
    <property type="project" value="UniProtKB-KW"/>
</dbReference>
<dbReference type="PANTHER" id="PTHR11109">
    <property type="entry name" value="GTP CYCLOHYDROLASE I"/>
    <property type="match status" value="1"/>
</dbReference>
<dbReference type="UniPathway" id="UPA00848">
    <property type="reaction ID" value="UER00151"/>
</dbReference>
<evidence type="ECO:0000256" key="4">
    <source>
        <dbReference type="ARBA" id="ARBA00017272"/>
    </source>
</evidence>
<sequence length="352" mass="38215">MQGSPTGSATPVRTHQPSPLSAEIPSPSPNAPPSSMSSSPSSASHLVGSHPSTSVSLEHERRFAKAKQAEAEEDAQELRDFRNLALERQQARLAADAGTSNGGGSFEPFVGSRVGSPIPDMHGLGWPGKGTLARLNSTPDETLAREKKLADAVKTLLECIGEDPERDGLIKTPERYAKALLWMTKGYEERLPGPSGVVFPRQSKIELTCFALADVIGNAIFAEDHEEMVIVRDIDIFSLCEHHMVPFSGKVSIGYIPNKFVLGLSKLARIAETFSRRLQVQERLTKQIATAIDEAIRPMGVAVVIEATHQCMTMRGVQKPGATTITSSMLGAFRRSDKTRAEFMALIRSSQR</sequence>
<feature type="non-terminal residue" evidence="13">
    <location>
        <position position="1"/>
    </location>
</feature>
<keyword evidence="5" id="KW-0547">Nucleotide-binding</keyword>
<accession>A0A0D6EIT7</accession>
<dbReference type="GO" id="GO:0003934">
    <property type="term" value="F:GTP cyclohydrolase I activity"/>
    <property type="evidence" value="ECO:0007669"/>
    <property type="project" value="UniProtKB-EC"/>
</dbReference>
<dbReference type="GO" id="GO:0005737">
    <property type="term" value="C:cytoplasm"/>
    <property type="evidence" value="ECO:0007669"/>
    <property type="project" value="TreeGrafter"/>
</dbReference>
<evidence type="ECO:0000256" key="3">
    <source>
        <dbReference type="ARBA" id="ARBA00012715"/>
    </source>
</evidence>
<dbReference type="Gene3D" id="3.30.1130.10">
    <property type="match status" value="1"/>
</dbReference>
<feature type="compositionally biased region" description="Basic and acidic residues" evidence="11">
    <location>
        <begin position="57"/>
        <end position="76"/>
    </location>
</feature>
<comment type="pathway">
    <text evidence="1">Cofactor biosynthesis; 7,8-dihydroneopterin triphosphate biosynthesis; 7,8-dihydroneopterin triphosphate from GTP: step 1/1.</text>
</comment>
<dbReference type="CDD" id="cd00642">
    <property type="entry name" value="GTP_cyclohydro1"/>
    <property type="match status" value="1"/>
</dbReference>
<organism evidence="13 14">
    <name type="scientific">Sporidiobolus salmonicolor</name>
    <name type="common">Yeast-like fungus</name>
    <name type="synonym">Sporobolomyces salmonicolor</name>
    <dbReference type="NCBI Taxonomy" id="5005"/>
    <lineage>
        <taxon>Eukaryota</taxon>
        <taxon>Fungi</taxon>
        <taxon>Dikarya</taxon>
        <taxon>Basidiomycota</taxon>
        <taxon>Pucciniomycotina</taxon>
        <taxon>Microbotryomycetes</taxon>
        <taxon>Sporidiobolales</taxon>
        <taxon>Sporidiobolaceae</taxon>
        <taxon>Sporobolomyces</taxon>
    </lineage>
</organism>
<dbReference type="HAMAP" id="MF_00223">
    <property type="entry name" value="FolE"/>
    <property type="match status" value="1"/>
</dbReference>
<evidence type="ECO:0000256" key="7">
    <source>
        <dbReference type="ARBA" id="ARBA00022909"/>
    </source>
</evidence>
<reference evidence="14" key="1">
    <citation type="submission" date="2015-02" db="EMBL/GenBank/DDBJ databases">
        <authorList>
            <person name="Gon?alves P."/>
        </authorList>
    </citation>
    <scope>NUCLEOTIDE SEQUENCE [LARGE SCALE GENOMIC DNA]</scope>
</reference>
<keyword evidence="7" id="KW-0289">Folate biosynthesis</keyword>
<evidence type="ECO:0000256" key="5">
    <source>
        <dbReference type="ARBA" id="ARBA00022741"/>
    </source>
</evidence>
<feature type="compositionally biased region" description="Low complexity" evidence="11">
    <location>
        <begin position="33"/>
        <end position="44"/>
    </location>
</feature>
<evidence type="ECO:0000256" key="11">
    <source>
        <dbReference type="SAM" id="MobiDB-lite"/>
    </source>
</evidence>
<dbReference type="NCBIfam" id="NF006826">
    <property type="entry name" value="PRK09347.1-3"/>
    <property type="match status" value="1"/>
</dbReference>